<evidence type="ECO:0000256" key="1">
    <source>
        <dbReference type="ARBA" id="ARBA00008226"/>
    </source>
</evidence>
<dbReference type="InParanoid" id="A0A151GJI9"/>
<feature type="region of interest" description="Disordered" evidence="8">
    <location>
        <begin position="111"/>
        <end position="164"/>
    </location>
</feature>
<dbReference type="PRINTS" id="PR01042">
    <property type="entry name" value="TRNASYNTHASP"/>
</dbReference>
<dbReference type="NCBIfam" id="TIGR00457">
    <property type="entry name" value="asnS"/>
    <property type="match status" value="1"/>
</dbReference>
<proteinExistence type="inferred from homology"/>
<keyword evidence="5" id="KW-0067">ATP-binding</keyword>
<dbReference type="InterPro" id="IPR004522">
    <property type="entry name" value="Asn-tRNA-ligase"/>
</dbReference>
<dbReference type="GO" id="GO:0004816">
    <property type="term" value="F:asparagine-tRNA ligase activity"/>
    <property type="evidence" value="ECO:0007669"/>
    <property type="project" value="UniProtKB-EC"/>
</dbReference>
<evidence type="ECO:0000313" key="10">
    <source>
        <dbReference type="EMBL" id="KYK57182.1"/>
    </source>
</evidence>
<protein>
    <recommendedName>
        <fullName evidence="2">asparagine--tRNA ligase</fullName>
        <ecNumber evidence="2">6.1.1.22</ecNumber>
    </recommendedName>
</protein>
<comment type="similarity">
    <text evidence="1">Belongs to the class-II aminoacyl-tRNA synthetase family.</text>
</comment>
<dbReference type="Pfam" id="PF01336">
    <property type="entry name" value="tRNA_anti-codon"/>
    <property type="match status" value="1"/>
</dbReference>
<dbReference type="GO" id="GO:0005524">
    <property type="term" value="F:ATP binding"/>
    <property type="evidence" value="ECO:0007669"/>
    <property type="project" value="UniProtKB-KW"/>
</dbReference>
<name>A0A151GJI9_DRECN</name>
<accession>A0A151GJI9</accession>
<dbReference type="GO" id="GO:0070145">
    <property type="term" value="P:mitochondrial asparaginyl-tRNA aminoacylation"/>
    <property type="evidence" value="ECO:0007669"/>
    <property type="project" value="EnsemblFungi"/>
</dbReference>
<dbReference type="RefSeq" id="XP_040656534.1">
    <property type="nucleotide sequence ID" value="XM_040801501.1"/>
</dbReference>
<dbReference type="CDD" id="cd00776">
    <property type="entry name" value="AsxRS_core"/>
    <property type="match status" value="1"/>
</dbReference>
<dbReference type="Gene3D" id="2.40.50.140">
    <property type="entry name" value="Nucleic acid-binding proteins"/>
    <property type="match status" value="1"/>
</dbReference>
<feature type="compositionally biased region" description="Polar residues" evidence="8">
    <location>
        <begin position="117"/>
        <end position="128"/>
    </location>
</feature>
<dbReference type="PROSITE" id="PS50862">
    <property type="entry name" value="AA_TRNA_LIGASE_II"/>
    <property type="match status" value="1"/>
</dbReference>
<dbReference type="PANTHER" id="PTHR22594:SF34">
    <property type="entry name" value="ASPARAGINE--TRNA LIGASE, MITOCHONDRIAL-RELATED"/>
    <property type="match status" value="1"/>
</dbReference>
<keyword evidence="6" id="KW-0648">Protein biosynthesis</keyword>
<dbReference type="SUPFAM" id="SSF50249">
    <property type="entry name" value="Nucleic acid-binding proteins"/>
    <property type="match status" value="1"/>
</dbReference>
<feature type="domain" description="Aminoacyl-transfer RNA synthetases class-II family profile" evidence="9">
    <location>
        <begin position="220"/>
        <end position="564"/>
    </location>
</feature>
<evidence type="ECO:0000256" key="6">
    <source>
        <dbReference type="ARBA" id="ARBA00022917"/>
    </source>
</evidence>
<dbReference type="Pfam" id="PF00152">
    <property type="entry name" value="tRNA-synt_2"/>
    <property type="match status" value="1"/>
</dbReference>
<evidence type="ECO:0000256" key="3">
    <source>
        <dbReference type="ARBA" id="ARBA00022598"/>
    </source>
</evidence>
<evidence type="ECO:0000256" key="8">
    <source>
        <dbReference type="SAM" id="MobiDB-lite"/>
    </source>
</evidence>
<evidence type="ECO:0000256" key="2">
    <source>
        <dbReference type="ARBA" id="ARBA00012816"/>
    </source>
</evidence>
<keyword evidence="11" id="KW-1185">Reference proteome</keyword>
<gene>
    <name evidence="10" type="ORF">DCS_04189</name>
</gene>
<dbReference type="InterPro" id="IPR004365">
    <property type="entry name" value="NA-bd_OB_tRNA"/>
</dbReference>
<dbReference type="GO" id="GO:0003676">
    <property type="term" value="F:nucleic acid binding"/>
    <property type="evidence" value="ECO:0007669"/>
    <property type="project" value="InterPro"/>
</dbReference>
<keyword evidence="3" id="KW-0436">Ligase</keyword>
<dbReference type="EC" id="6.1.1.22" evidence="2"/>
<dbReference type="AlphaFoldDB" id="A0A151GJI9"/>
<evidence type="ECO:0000256" key="5">
    <source>
        <dbReference type="ARBA" id="ARBA00022840"/>
    </source>
</evidence>
<evidence type="ECO:0000313" key="11">
    <source>
        <dbReference type="Proteomes" id="UP000076580"/>
    </source>
</evidence>
<evidence type="ECO:0000256" key="4">
    <source>
        <dbReference type="ARBA" id="ARBA00022741"/>
    </source>
</evidence>
<dbReference type="CDD" id="cd04318">
    <property type="entry name" value="EcAsnRS_like_N"/>
    <property type="match status" value="1"/>
</dbReference>
<dbReference type="Gene3D" id="3.30.930.10">
    <property type="entry name" value="Bira Bifunctional Protein, Domain 2"/>
    <property type="match status" value="1"/>
</dbReference>
<dbReference type="SUPFAM" id="SSF55681">
    <property type="entry name" value="Class II aaRS and biotin synthetases"/>
    <property type="match status" value="1"/>
</dbReference>
<reference evidence="10 11" key="1">
    <citation type="journal article" date="2016" name="Sci. Rep.">
        <title>Insights into Adaptations to a Near-Obligate Nematode Endoparasitic Lifestyle from the Finished Genome of Drechmeria coniospora.</title>
        <authorList>
            <person name="Zhang L."/>
            <person name="Zhou Z."/>
            <person name="Guo Q."/>
            <person name="Fokkens L."/>
            <person name="Miskei M."/>
            <person name="Pocsi I."/>
            <person name="Zhang W."/>
            <person name="Chen M."/>
            <person name="Wang L."/>
            <person name="Sun Y."/>
            <person name="Donzelli B.G."/>
            <person name="Gibson D.M."/>
            <person name="Nelson D.R."/>
            <person name="Luo J.G."/>
            <person name="Rep M."/>
            <person name="Liu H."/>
            <person name="Yang S."/>
            <person name="Wang J."/>
            <person name="Krasnoff S.B."/>
            <person name="Xu Y."/>
            <person name="Molnar I."/>
            <person name="Lin M."/>
        </authorList>
    </citation>
    <scope>NUCLEOTIDE SEQUENCE [LARGE SCALE GENOMIC DNA]</scope>
    <source>
        <strain evidence="10 11">ARSEF 6962</strain>
    </source>
</reference>
<sequence>MFGAPRRRIRLGQPLPVVVSRSYSVRIPPGFPSDPSIKTVADLKAWQPGVNVADVEVHGWVRSVRKSAGVRFVDITDGSSMRPVQAVVGKELSSEMRPGAAVRLKGTWFNARRPPDAQTTVSRGQSSRAPAWTAGTVDQQGRTAAVDGSSAAKAGEATTTTTTTTTTATTAASELQVSEVEILGTSDPQTYPIQNKYQTPESLRWMPHLRPRTPLNSTLLRLRSDATALLTRFFFEEKFQQTHPPLITSSDCEGAGEAFTVKAGGADDFFRDAKYLTVSTQLHLEALAQALGNVWTLSPTFRAERSDTSRHLSEFYMLEAEMSFVRDMDEVMDLVQSMLNFVVRGLKGLRAANELERNRVDSREPSERLAFADLADGKELERRWRGLGTASRWPRISYGEAVERLRRAGHRFDHEPAWGSGLQSEHERFLADEVGYDKERKAYLPVFITQYPRAIKAFYMRQSASSPGEGETVDCFDLIVPSVGELAGGSMREHRLAKLEDNMRLHGLPVGGGGGGGKAAGKDGMRWYLDLRRWGCPPHGGFGLGFDRLLSYLTGVPNVRDVVPFPRHHERCDC</sequence>
<dbReference type="Proteomes" id="UP000076580">
    <property type="component" value="Chromosome 02"/>
</dbReference>
<organism evidence="10 11">
    <name type="scientific">Drechmeria coniospora</name>
    <name type="common">Nematophagous fungus</name>
    <name type="synonym">Meria coniospora</name>
    <dbReference type="NCBI Taxonomy" id="98403"/>
    <lineage>
        <taxon>Eukaryota</taxon>
        <taxon>Fungi</taxon>
        <taxon>Dikarya</taxon>
        <taxon>Ascomycota</taxon>
        <taxon>Pezizomycotina</taxon>
        <taxon>Sordariomycetes</taxon>
        <taxon>Hypocreomycetidae</taxon>
        <taxon>Hypocreales</taxon>
        <taxon>Ophiocordycipitaceae</taxon>
        <taxon>Drechmeria</taxon>
    </lineage>
</organism>
<dbReference type="FunCoup" id="A0A151GJI9">
    <property type="interactions" value="446"/>
</dbReference>
<dbReference type="STRING" id="98403.A0A151GJI9"/>
<dbReference type="InterPro" id="IPR006195">
    <property type="entry name" value="aa-tRNA-synth_II"/>
</dbReference>
<dbReference type="InterPro" id="IPR004364">
    <property type="entry name" value="Aa-tRNA-synt_II"/>
</dbReference>
<dbReference type="EMBL" id="LAYC01000002">
    <property type="protein sequence ID" value="KYK57182.1"/>
    <property type="molecule type" value="Genomic_DNA"/>
</dbReference>
<evidence type="ECO:0000256" key="7">
    <source>
        <dbReference type="ARBA" id="ARBA00023146"/>
    </source>
</evidence>
<keyword evidence="7" id="KW-0030">Aminoacyl-tRNA synthetase</keyword>
<keyword evidence="4" id="KW-0547">Nucleotide-binding</keyword>
<dbReference type="InterPro" id="IPR012340">
    <property type="entry name" value="NA-bd_OB-fold"/>
</dbReference>
<evidence type="ECO:0000259" key="9">
    <source>
        <dbReference type="PROSITE" id="PS50862"/>
    </source>
</evidence>
<dbReference type="InterPro" id="IPR045864">
    <property type="entry name" value="aa-tRNA-synth_II/BPL/LPL"/>
</dbReference>
<dbReference type="GeneID" id="63716832"/>
<dbReference type="OrthoDB" id="43906at2759"/>
<dbReference type="GO" id="GO:0005739">
    <property type="term" value="C:mitochondrion"/>
    <property type="evidence" value="ECO:0007669"/>
    <property type="project" value="EnsemblFungi"/>
</dbReference>
<dbReference type="InterPro" id="IPR002312">
    <property type="entry name" value="Asp/Asn-tRNA-synth_IIb"/>
</dbReference>
<comment type="caution">
    <text evidence="10">The sequence shown here is derived from an EMBL/GenBank/DDBJ whole genome shotgun (WGS) entry which is preliminary data.</text>
</comment>
<dbReference type="PANTHER" id="PTHR22594">
    <property type="entry name" value="ASPARTYL/LYSYL-TRNA SYNTHETASE"/>
    <property type="match status" value="1"/>
</dbReference>